<keyword evidence="4" id="KW-0479">Metal-binding</keyword>
<dbReference type="Gene3D" id="3.20.20.540">
    <property type="entry name" value="Radical SAM ThiC family, central domain"/>
    <property type="match status" value="1"/>
</dbReference>
<dbReference type="AlphaFoldDB" id="A0A853PQM0"/>
<sequence length="364" mass="41248">MKQIKLKGKKKNIIIGYPNPIVVNVNVGASNESLDSYNIERNKILQLAKLESPPDLMMDLSLNHTNGYLYDLIINEIGCPVGYIPHYTCKKNNGRIELNSLLDTMYQAAESGVAWFVLHFTPNRSLVKLAIEKRTYPFASRSAVIEIEDMIKSGRDESIYWEIIDEIVTICNKYSIAISLGAAFRPGIMMDALDEVHIAELKRYMEITNYFQTKGVSCFIEGMGHCNVAQILKFNTMLDHLNVPFMPLGPLFTDSFNKDDHIINAMSFYTGTVLGGKYSIINSITPSEHSGGIPDTNEIITGYKTARTCARLCNEFQKCRQTEINNICLNELGESCSRCMNICPNQFYFKNREQIELWINLNSK</sequence>
<keyword evidence="5" id="KW-0862">Zinc</keyword>
<evidence type="ECO:0000256" key="5">
    <source>
        <dbReference type="ARBA" id="ARBA00022833"/>
    </source>
</evidence>
<evidence type="ECO:0000313" key="10">
    <source>
        <dbReference type="Proteomes" id="UP000093197"/>
    </source>
</evidence>
<evidence type="ECO:0000256" key="6">
    <source>
        <dbReference type="ARBA" id="ARBA00023004"/>
    </source>
</evidence>
<reference evidence="9 10" key="1">
    <citation type="journal article" date="2016" name="PLoS ONE">
        <title>Genomic Diversity of Enterotoxigenic Strains of Bacteroides fragilis.</title>
        <authorList>
            <person name="Pierce J.V."/>
            <person name="Bernstein H.D."/>
        </authorList>
    </citation>
    <scope>NUCLEOTIDE SEQUENCE [LARGE SCALE GENOMIC DNA]</scope>
    <source>
        <strain evidence="9 10">20793-3</strain>
    </source>
</reference>
<dbReference type="RefSeq" id="WP_032580493.1">
    <property type="nucleotide sequence ID" value="NZ_LIDT01000040.1"/>
</dbReference>
<evidence type="ECO:0008006" key="11">
    <source>
        <dbReference type="Google" id="ProtNLM"/>
    </source>
</evidence>
<organism evidence="9 10">
    <name type="scientific">Bacteroides fragilis</name>
    <dbReference type="NCBI Taxonomy" id="817"/>
    <lineage>
        <taxon>Bacteria</taxon>
        <taxon>Pseudomonadati</taxon>
        <taxon>Bacteroidota</taxon>
        <taxon>Bacteroidia</taxon>
        <taxon>Bacteroidales</taxon>
        <taxon>Bacteroidaceae</taxon>
        <taxon>Bacteroides</taxon>
    </lineage>
</organism>
<dbReference type="InterPro" id="IPR038521">
    <property type="entry name" value="ThiC/Bza_core_dom"/>
</dbReference>
<dbReference type="GO" id="GO:0051539">
    <property type="term" value="F:4 iron, 4 sulfur cluster binding"/>
    <property type="evidence" value="ECO:0007669"/>
    <property type="project" value="UniProtKB-KW"/>
</dbReference>
<evidence type="ECO:0000256" key="8">
    <source>
        <dbReference type="ARBA" id="ARBA00023239"/>
    </source>
</evidence>
<dbReference type="Proteomes" id="UP000093197">
    <property type="component" value="Unassembled WGS sequence"/>
</dbReference>
<gene>
    <name evidence="9" type="ORF">AC094_40580</name>
</gene>
<accession>A0A853PQM0</accession>
<dbReference type="GO" id="GO:0016829">
    <property type="term" value="F:lyase activity"/>
    <property type="evidence" value="ECO:0007669"/>
    <property type="project" value="UniProtKB-KW"/>
</dbReference>
<evidence type="ECO:0000256" key="3">
    <source>
        <dbReference type="ARBA" id="ARBA00022691"/>
    </source>
</evidence>
<dbReference type="EMBL" id="LIDT01000040">
    <property type="protein sequence ID" value="OCR27872.1"/>
    <property type="molecule type" value="Genomic_DNA"/>
</dbReference>
<name>A0A853PQM0_BACFG</name>
<keyword evidence="8" id="KW-0456">Lyase</keyword>
<keyword evidence="7" id="KW-0411">Iron-sulfur</keyword>
<dbReference type="GO" id="GO:0046872">
    <property type="term" value="F:metal ion binding"/>
    <property type="evidence" value="ECO:0007669"/>
    <property type="project" value="UniProtKB-KW"/>
</dbReference>
<evidence type="ECO:0000256" key="4">
    <source>
        <dbReference type="ARBA" id="ARBA00022723"/>
    </source>
</evidence>
<comment type="cofactor">
    <cofactor evidence="1">
        <name>[4Fe-4S] cluster</name>
        <dbReference type="ChEBI" id="CHEBI:49883"/>
    </cofactor>
</comment>
<evidence type="ECO:0000256" key="1">
    <source>
        <dbReference type="ARBA" id="ARBA00001966"/>
    </source>
</evidence>
<dbReference type="InterPro" id="IPR002817">
    <property type="entry name" value="ThiC/BzaA/B"/>
</dbReference>
<comment type="caution">
    <text evidence="9">The sequence shown here is derived from an EMBL/GenBank/DDBJ whole genome shotgun (WGS) entry which is preliminary data.</text>
</comment>
<dbReference type="PANTHER" id="PTHR30557:SF1">
    <property type="entry name" value="PHOSPHOMETHYLPYRIMIDINE SYNTHASE, CHLOROPLASTIC"/>
    <property type="match status" value="1"/>
</dbReference>
<dbReference type="GO" id="GO:0009228">
    <property type="term" value="P:thiamine biosynthetic process"/>
    <property type="evidence" value="ECO:0007669"/>
    <property type="project" value="InterPro"/>
</dbReference>
<keyword evidence="2" id="KW-0004">4Fe-4S</keyword>
<dbReference type="PANTHER" id="PTHR30557">
    <property type="entry name" value="THIAMINE BIOSYNTHESIS PROTEIN THIC"/>
    <property type="match status" value="1"/>
</dbReference>
<protein>
    <recommendedName>
        <fullName evidence="11">Phosphomethylpyrimidine synthase</fullName>
    </recommendedName>
</protein>
<keyword evidence="6" id="KW-0408">Iron</keyword>
<evidence type="ECO:0000313" key="9">
    <source>
        <dbReference type="EMBL" id="OCR27872.1"/>
    </source>
</evidence>
<evidence type="ECO:0000256" key="7">
    <source>
        <dbReference type="ARBA" id="ARBA00023014"/>
    </source>
</evidence>
<proteinExistence type="predicted"/>
<keyword evidence="3" id="KW-0949">S-adenosyl-L-methionine</keyword>
<evidence type="ECO:0000256" key="2">
    <source>
        <dbReference type="ARBA" id="ARBA00022485"/>
    </source>
</evidence>
<dbReference type="Pfam" id="PF01964">
    <property type="entry name" value="ThiC_Rad_SAM"/>
    <property type="match status" value="1"/>
</dbReference>